<dbReference type="AlphaFoldDB" id="A0A8S3D243"/>
<accession>A0A8S3D243</accession>
<reference evidence="2" key="1">
    <citation type="submission" date="2021-02" db="EMBL/GenBank/DDBJ databases">
        <authorList>
            <person name="Nowell W R."/>
        </authorList>
    </citation>
    <scope>NUCLEOTIDE SEQUENCE</scope>
</reference>
<protein>
    <submittedName>
        <fullName evidence="2">Uncharacterized protein</fullName>
    </submittedName>
</protein>
<name>A0A8S3D243_9BILA</name>
<dbReference type="Proteomes" id="UP000681720">
    <property type="component" value="Unassembled WGS sequence"/>
</dbReference>
<dbReference type="EMBL" id="CAJOBJ010196993">
    <property type="protein sequence ID" value="CAF4971789.1"/>
    <property type="molecule type" value="Genomic_DNA"/>
</dbReference>
<dbReference type="EMBL" id="CAJOBI010084814">
    <property type="protein sequence ID" value="CAF4514011.1"/>
    <property type="molecule type" value="Genomic_DNA"/>
</dbReference>
<evidence type="ECO:0000313" key="1">
    <source>
        <dbReference type="EMBL" id="CAF4514011.1"/>
    </source>
</evidence>
<dbReference type="Proteomes" id="UP000676336">
    <property type="component" value="Unassembled WGS sequence"/>
</dbReference>
<evidence type="ECO:0000313" key="2">
    <source>
        <dbReference type="EMBL" id="CAF4971789.1"/>
    </source>
</evidence>
<comment type="caution">
    <text evidence="2">The sequence shown here is derived from an EMBL/GenBank/DDBJ whole genome shotgun (WGS) entry which is preliminary data.</text>
</comment>
<proteinExistence type="predicted"/>
<sequence>GINIVLTSSPRDTGCSPSVLHEITFAFGSTLTQCASTYFTHGSINERIDSITVRVSTVPTLTGGNNGVIKK</sequence>
<feature type="non-terminal residue" evidence="2">
    <location>
        <position position="1"/>
    </location>
</feature>
<gene>
    <name evidence="2" type="ORF">GIL414_LOCUS55461</name>
    <name evidence="1" type="ORF">SMN809_LOCUS35502</name>
</gene>
<organism evidence="2 3">
    <name type="scientific">Rotaria magnacalcarata</name>
    <dbReference type="NCBI Taxonomy" id="392030"/>
    <lineage>
        <taxon>Eukaryota</taxon>
        <taxon>Metazoa</taxon>
        <taxon>Spiralia</taxon>
        <taxon>Gnathifera</taxon>
        <taxon>Rotifera</taxon>
        <taxon>Eurotatoria</taxon>
        <taxon>Bdelloidea</taxon>
        <taxon>Philodinida</taxon>
        <taxon>Philodinidae</taxon>
        <taxon>Rotaria</taxon>
    </lineage>
</organism>
<evidence type="ECO:0000313" key="3">
    <source>
        <dbReference type="Proteomes" id="UP000681720"/>
    </source>
</evidence>